<organism evidence="2 3">
    <name type="scientific">Acetatifactor muris</name>
    <dbReference type="NCBI Taxonomy" id="879566"/>
    <lineage>
        <taxon>Bacteria</taxon>
        <taxon>Bacillati</taxon>
        <taxon>Bacillota</taxon>
        <taxon>Clostridia</taxon>
        <taxon>Lachnospirales</taxon>
        <taxon>Lachnospiraceae</taxon>
        <taxon>Acetatifactor</taxon>
    </lineage>
</organism>
<dbReference type="AlphaFoldDB" id="A0A2K4ZCL4"/>
<accession>A0A2K4ZCL4</accession>
<protein>
    <recommendedName>
        <fullName evidence="1">Transposase (putative) YhgA-like domain-containing protein</fullName>
    </recommendedName>
</protein>
<dbReference type="OrthoDB" id="9798384at2"/>
<proteinExistence type="predicted"/>
<dbReference type="GO" id="GO:1990238">
    <property type="term" value="F:double-stranded DNA endonuclease activity"/>
    <property type="evidence" value="ECO:0007669"/>
    <property type="project" value="TreeGrafter"/>
</dbReference>
<dbReference type="EMBL" id="OFSM01000004">
    <property type="protein sequence ID" value="SOY28209.1"/>
    <property type="molecule type" value="Genomic_DNA"/>
</dbReference>
<evidence type="ECO:0000259" key="1">
    <source>
        <dbReference type="Pfam" id="PF04754"/>
    </source>
</evidence>
<dbReference type="InterPro" id="IPR006842">
    <property type="entry name" value="Transposase_31"/>
</dbReference>
<keyword evidence="3" id="KW-1185">Reference proteome</keyword>
<sequence length="335" mass="39014">MGERSSLQKIAVDMPHDKGYRKRLSNPEEFLHFLRKYVSDDWTKELEVSDLSLCDTRMLEKDYEGREADLIYKAHLPGDRDVFIFILQELQSTVDYTMIFRVLMYVVNTLLKHFLNTSKNEREKAGFRLPAMVPVIFYNGQESWTAVKSLKEYQNCGDLFGSRILNMEYYLIDLSKIEENYILSTNTVLDNIMYCDKFRKGTELAEAIRTSYERTEALGAQEKEEFRSWVKYILLSVCGNKAAVVEEILSWTGKGKDDMAFKYNIIKAFEDERAEGEAIGELRKVISLVRKKVSRNMSAEEIADMLEEDIHLVVRICDALKKHPDWDDEKIGELL</sequence>
<dbReference type="GO" id="GO:0006310">
    <property type="term" value="P:DNA recombination"/>
    <property type="evidence" value="ECO:0007669"/>
    <property type="project" value="TreeGrafter"/>
</dbReference>
<reference evidence="2 3" key="1">
    <citation type="submission" date="2018-01" db="EMBL/GenBank/DDBJ databases">
        <authorList>
            <person name="Gaut B.S."/>
            <person name="Morton B.R."/>
            <person name="Clegg M.T."/>
            <person name="Duvall M.R."/>
        </authorList>
    </citation>
    <scope>NUCLEOTIDE SEQUENCE [LARGE SCALE GENOMIC DNA]</scope>
    <source>
        <strain evidence="2">GP69</strain>
    </source>
</reference>
<evidence type="ECO:0000313" key="2">
    <source>
        <dbReference type="EMBL" id="SOY28209.1"/>
    </source>
</evidence>
<gene>
    <name evidence="2" type="ORF">AMURIS_00916</name>
</gene>
<dbReference type="Pfam" id="PF04754">
    <property type="entry name" value="Transposase_31"/>
    <property type="match status" value="1"/>
</dbReference>
<dbReference type="InterPro" id="IPR051699">
    <property type="entry name" value="Rpn/YhgA-like_nuclease"/>
</dbReference>
<evidence type="ECO:0000313" key="3">
    <source>
        <dbReference type="Proteomes" id="UP000236311"/>
    </source>
</evidence>
<feature type="domain" description="Transposase (putative) YhgA-like" evidence="1">
    <location>
        <begin position="15"/>
        <end position="216"/>
    </location>
</feature>
<name>A0A2K4ZCL4_9FIRM</name>
<dbReference type="PANTHER" id="PTHR34611">
    <property type="match status" value="1"/>
</dbReference>
<dbReference type="RefSeq" id="WP_103238322.1">
    <property type="nucleotide sequence ID" value="NZ_JANJZD010000004.1"/>
</dbReference>
<dbReference type="Proteomes" id="UP000236311">
    <property type="component" value="Unassembled WGS sequence"/>
</dbReference>
<dbReference type="PANTHER" id="PTHR34611:SF2">
    <property type="entry name" value="INACTIVE RECOMBINATION-PROMOTING NUCLEASE-LIKE PROTEIN RPNE-RELATED"/>
    <property type="match status" value="1"/>
</dbReference>